<dbReference type="EMBL" id="ML170318">
    <property type="protein sequence ID" value="TDL14655.1"/>
    <property type="molecule type" value="Genomic_DNA"/>
</dbReference>
<protein>
    <recommendedName>
        <fullName evidence="1">BTB domain-containing protein</fullName>
    </recommendedName>
</protein>
<keyword evidence="3" id="KW-1185">Reference proteome</keyword>
<organism evidence="2 3">
    <name type="scientific">Rickenella mellea</name>
    <dbReference type="NCBI Taxonomy" id="50990"/>
    <lineage>
        <taxon>Eukaryota</taxon>
        <taxon>Fungi</taxon>
        <taxon>Dikarya</taxon>
        <taxon>Basidiomycota</taxon>
        <taxon>Agaricomycotina</taxon>
        <taxon>Agaricomycetes</taxon>
        <taxon>Hymenochaetales</taxon>
        <taxon>Rickenellaceae</taxon>
        <taxon>Rickenella</taxon>
    </lineage>
</organism>
<feature type="domain" description="BTB" evidence="1">
    <location>
        <begin position="18"/>
        <end position="90"/>
    </location>
</feature>
<dbReference type="AlphaFoldDB" id="A0A4Y7PHA1"/>
<accession>A0A4Y7PHA1</accession>
<sequence>MASAETEIRHEALYFPDGDIVISAKNDNANKIFFRVHKFILSHHSPVFKDMFSLPAPQDNLRQSYDGVSQVLEMSDRPDDLASLFRVLYDPATLPYKRYNPDTPLVCKGILKLATKYQMDTLRNRIIEQIISDWPKTLYEWDAIESHNAFFEKAPDSLKEQIIQSEPAAAIEIARLFDIPSILPAAFLQLTRTKIQNRWSARPKDPKDRMCHYARWELLGAEDSLRIVEITRSIHITVLCFQTFDLHKSTGCSNVSYCETRLQWEFNIFSSHYPLSLDILADVACLSSYISKNCKLCKSCDENISKRLKQLRHNIWNESLCIANAEPWAACCYLSLLDLI</sequence>
<proteinExistence type="predicted"/>
<dbReference type="STRING" id="50990.A0A4Y7PHA1"/>
<dbReference type="InterPro" id="IPR000210">
    <property type="entry name" value="BTB/POZ_dom"/>
</dbReference>
<reference evidence="2 3" key="1">
    <citation type="submission" date="2018-06" db="EMBL/GenBank/DDBJ databases">
        <title>A transcriptomic atlas of mushroom development highlights an independent origin of complex multicellularity.</title>
        <authorList>
            <consortium name="DOE Joint Genome Institute"/>
            <person name="Krizsan K."/>
            <person name="Almasi E."/>
            <person name="Merenyi Z."/>
            <person name="Sahu N."/>
            <person name="Viragh M."/>
            <person name="Koszo T."/>
            <person name="Mondo S."/>
            <person name="Kiss B."/>
            <person name="Balint B."/>
            <person name="Kues U."/>
            <person name="Barry K."/>
            <person name="Hegedus J.C."/>
            <person name="Henrissat B."/>
            <person name="Johnson J."/>
            <person name="Lipzen A."/>
            <person name="Ohm R."/>
            <person name="Nagy I."/>
            <person name="Pangilinan J."/>
            <person name="Yan J."/>
            <person name="Xiong Y."/>
            <person name="Grigoriev I.V."/>
            <person name="Hibbett D.S."/>
            <person name="Nagy L.G."/>
        </authorList>
    </citation>
    <scope>NUCLEOTIDE SEQUENCE [LARGE SCALE GENOMIC DNA]</scope>
    <source>
        <strain evidence="2 3">SZMC22713</strain>
    </source>
</reference>
<dbReference type="Proteomes" id="UP000294933">
    <property type="component" value="Unassembled WGS sequence"/>
</dbReference>
<dbReference type="Gene3D" id="3.30.710.10">
    <property type="entry name" value="Potassium Channel Kv1.1, Chain A"/>
    <property type="match status" value="1"/>
</dbReference>
<dbReference type="CDD" id="cd18186">
    <property type="entry name" value="BTB_POZ_ZBTB_KLHL-like"/>
    <property type="match status" value="1"/>
</dbReference>
<evidence type="ECO:0000259" key="1">
    <source>
        <dbReference type="PROSITE" id="PS50097"/>
    </source>
</evidence>
<name>A0A4Y7PHA1_9AGAM</name>
<gene>
    <name evidence="2" type="ORF">BD410DRAFT_778730</name>
</gene>
<dbReference type="Pfam" id="PF00651">
    <property type="entry name" value="BTB"/>
    <property type="match status" value="1"/>
</dbReference>
<dbReference type="VEuPathDB" id="FungiDB:BD410DRAFT_778730"/>
<evidence type="ECO:0000313" key="2">
    <source>
        <dbReference type="EMBL" id="TDL14655.1"/>
    </source>
</evidence>
<evidence type="ECO:0000313" key="3">
    <source>
        <dbReference type="Proteomes" id="UP000294933"/>
    </source>
</evidence>
<dbReference type="InterPro" id="IPR011333">
    <property type="entry name" value="SKP1/BTB/POZ_sf"/>
</dbReference>
<dbReference type="SUPFAM" id="SSF54695">
    <property type="entry name" value="POZ domain"/>
    <property type="match status" value="1"/>
</dbReference>
<dbReference type="PROSITE" id="PS50097">
    <property type="entry name" value="BTB"/>
    <property type="match status" value="1"/>
</dbReference>
<dbReference type="SMART" id="SM00225">
    <property type="entry name" value="BTB"/>
    <property type="match status" value="1"/>
</dbReference>
<dbReference type="OrthoDB" id="3268787at2759"/>